<keyword evidence="2" id="KW-0732">Signal</keyword>
<protein>
    <submittedName>
        <fullName evidence="3">UDP glucuronosyltransferase 1 family, polypeptide A7C</fullName>
    </submittedName>
</protein>
<dbReference type="PeptideAtlas" id="D6RH94"/>
<keyword evidence="4" id="KW-1185">Reference proteome</keyword>
<dbReference type="GO" id="GO:0008194">
    <property type="term" value="F:UDP-glycosyltransferase activity"/>
    <property type="evidence" value="ECO:0007669"/>
    <property type="project" value="InterPro"/>
</dbReference>
<feature type="chain" id="PRO_5003087602" evidence="2">
    <location>
        <begin position="26"/>
        <end position="132"/>
    </location>
</feature>
<gene>
    <name evidence="3" type="primary">Ugt1a7c</name>
</gene>
<dbReference type="PANTHER" id="PTHR48050:SF13">
    <property type="entry name" value="STEROL 3-BETA-GLUCOSYLTRANSFERASE UGT80A2"/>
    <property type="match status" value="1"/>
</dbReference>
<dbReference type="Proteomes" id="UP000000589">
    <property type="component" value="Chromosome 1"/>
</dbReference>
<dbReference type="InterPro" id="IPR002213">
    <property type="entry name" value="UDP_glucos_trans"/>
</dbReference>
<feature type="signal peptide" evidence="2">
    <location>
        <begin position="1"/>
        <end position="25"/>
    </location>
</feature>
<reference evidence="3" key="4">
    <citation type="submission" date="2025-09" db="UniProtKB">
        <authorList>
            <consortium name="Ensembl"/>
        </authorList>
    </citation>
    <scope>IDENTIFICATION</scope>
    <source>
        <strain evidence="3">C57BL/6J</strain>
    </source>
</reference>
<evidence type="ECO:0000256" key="1">
    <source>
        <dbReference type="ARBA" id="ARBA00022679"/>
    </source>
</evidence>
<dbReference type="Bgee" id="ENSMUSG00000090124">
    <property type="expression patterns" value="Expressed in proximal tubule and 56 other cell types or tissues"/>
</dbReference>
<dbReference type="SUPFAM" id="SSF53756">
    <property type="entry name" value="UDP-Glycosyltransferase/glycogen phosphorylase"/>
    <property type="match status" value="2"/>
</dbReference>
<dbReference type="SMR" id="D6RH94"/>
<dbReference type="InterPro" id="IPR050426">
    <property type="entry name" value="Glycosyltransferase_28"/>
</dbReference>
<dbReference type="AlphaFoldDB" id="D6RH94"/>
<dbReference type="VEuPathDB" id="HostDB:ENSMUSG00000090124"/>
<dbReference type="Pfam" id="PF00201">
    <property type="entry name" value="UDPGT"/>
    <property type="match status" value="1"/>
</dbReference>
<dbReference type="Ensembl" id="ENSMUST00000126203.8">
    <property type="protein sequence ID" value="ENSMUSP00000116653.2"/>
    <property type="gene ID" value="ENSMUSG00000090124.8"/>
</dbReference>
<dbReference type="HOGENOM" id="CLU_1916377_0_0_1"/>
<dbReference type="jPOST" id="D6RH94"/>
<keyword evidence="1" id="KW-0808">Transferase</keyword>
<proteinExistence type="predicted"/>
<dbReference type="GeneTree" id="ENSGT00940000163976"/>
<organism evidence="3 4">
    <name type="scientific">Mus musculus</name>
    <name type="common">Mouse</name>
    <dbReference type="NCBI Taxonomy" id="10090"/>
    <lineage>
        <taxon>Eukaryota</taxon>
        <taxon>Metazoa</taxon>
        <taxon>Chordata</taxon>
        <taxon>Craniata</taxon>
        <taxon>Vertebrata</taxon>
        <taxon>Euteleostomi</taxon>
        <taxon>Mammalia</taxon>
        <taxon>Eutheria</taxon>
        <taxon>Euarchontoglires</taxon>
        <taxon>Glires</taxon>
        <taxon>Rodentia</taxon>
        <taxon>Myomorpha</taxon>
        <taxon>Muroidea</taxon>
        <taxon>Muridae</taxon>
        <taxon>Murinae</taxon>
        <taxon>Mus</taxon>
        <taxon>Mus</taxon>
    </lineage>
</organism>
<evidence type="ECO:0000313" key="3">
    <source>
        <dbReference type="Ensembl" id="ENSMUSP00000116653.2"/>
    </source>
</evidence>
<sequence length="132" mass="14489">MAPADFPASLPLCVCLLLASGLAQAGRLLVVPMDGSHWFTMQTVVEKLLHKGHEVVVVVPEEFEAYVNASGEHGIVVFSLGSMVSEIPEKKAMEIAEALGRIPQTVIQRLGHSSHTLAPMVFMKEYAMEFRW</sequence>
<name>D6RH94_MOUSE</name>
<reference evidence="3 4" key="2">
    <citation type="journal article" date="2011" name="PLoS Biol.">
        <title>Modernizing reference genome assemblies.</title>
        <authorList>
            <person name="Church D.M."/>
            <person name="Schneider V.A."/>
            <person name="Graves T."/>
            <person name="Auger K."/>
            <person name="Cunningham F."/>
            <person name="Bouk N."/>
            <person name="Chen H.C."/>
            <person name="Agarwala R."/>
            <person name="McLaren W.M."/>
            <person name="Ritchie G.R."/>
            <person name="Albracht D."/>
            <person name="Kremitzki M."/>
            <person name="Rock S."/>
            <person name="Kotkiewicz H."/>
            <person name="Kremitzki C."/>
            <person name="Wollam A."/>
            <person name="Trani L."/>
            <person name="Fulton L."/>
            <person name="Fulton R."/>
            <person name="Matthews L."/>
            <person name="Whitehead S."/>
            <person name="Chow W."/>
            <person name="Torrance J."/>
            <person name="Dunn M."/>
            <person name="Harden G."/>
            <person name="Threadgold G."/>
            <person name="Wood J."/>
            <person name="Collins J."/>
            <person name="Heath P."/>
            <person name="Griffiths G."/>
            <person name="Pelan S."/>
            <person name="Grafham D."/>
            <person name="Eichler E.E."/>
            <person name="Weinstock G."/>
            <person name="Mardis E.R."/>
            <person name="Wilson R.K."/>
            <person name="Howe K."/>
            <person name="Flicek P."/>
            <person name="Hubbard T."/>
        </authorList>
    </citation>
    <scope>NUCLEOTIDE SEQUENCE [LARGE SCALE GENOMIC DNA]</scope>
    <source>
        <strain evidence="3 4">C57BL/6J</strain>
    </source>
</reference>
<dbReference type="MGI" id="MGI:3032636">
    <property type="gene designation" value="Ugt1a7c"/>
</dbReference>
<dbReference type="PANTHER" id="PTHR48050">
    <property type="entry name" value="STEROL 3-BETA-GLUCOSYLTRANSFERASE"/>
    <property type="match status" value="1"/>
</dbReference>
<reference evidence="3" key="3">
    <citation type="submission" date="2025-08" db="UniProtKB">
        <authorList>
            <consortium name="Ensembl"/>
        </authorList>
    </citation>
    <scope>IDENTIFICATION</scope>
    <source>
        <strain evidence="3">C57BL/6J</strain>
    </source>
</reference>
<accession>D6RH94</accession>
<reference evidence="3 4" key="1">
    <citation type="journal article" date="2009" name="PLoS Biol.">
        <title>Lineage-specific biology revealed by a finished genome assembly of the mouse.</title>
        <authorList>
            <consortium name="Mouse Genome Sequencing Consortium"/>
            <person name="Church D.M."/>
            <person name="Goodstadt L."/>
            <person name="Hillier L.W."/>
            <person name="Zody M.C."/>
            <person name="Goldstein S."/>
            <person name="She X."/>
            <person name="Bult C.J."/>
            <person name="Agarwala R."/>
            <person name="Cherry J.L."/>
            <person name="DiCuccio M."/>
            <person name="Hlavina W."/>
            <person name="Kapustin Y."/>
            <person name="Meric P."/>
            <person name="Maglott D."/>
            <person name="Birtle Z."/>
            <person name="Marques A.C."/>
            <person name="Graves T."/>
            <person name="Zhou S."/>
            <person name="Teague B."/>
            <person name="Potamousis K."/>
            <person name="Churas C."/>
            <person name="Place M."/>
            <person name="Herschleb J."/>
            <person name="Runnheim R."/>
            <person name="Forrest D."/>
            <person name="Amos-Landgraf J."/>
            <person name="Schwartz D.C."/>
            <person name="Cheng Z."/>
            <person name="Lindblad-Toh K."/>
            <person name="Eichler E.E."/>
            <person name="Ponting C.P."/>
        </authorList>
    </citation>
    <scope>NUCLEOTIDE SEQUENCE [LARGE SCALE GENOMIC DNA]</scope>
    <source>
        <strain evidence="3 4">C57BL/6J</strain>
    </source>
</reference>
<dbReference type="ExpressionAtlas" id="D6RH94">
    <property type="expression patterns" value="baseline and differential"/>
</dbReference>
<evidence type="ECO:0000256" key="2">
    <source>
        <dbReference type="SAM" id="SignalP"/>
    </source>
</evidence>
<dbReference type="ProteomicsDB" id="361753"/>
<evidence type="ECO:0000313" key="4">
    <source>
        <dbReference type="Proteomes" id="UP000000589"/>
    </source>
</evidence>
<dbReference type="Gene3D" id="3.40.50.2000">
    <property type="entry name" value="Glycogen Phosphorylase B"/>
    <property type="match status" value="1"/>
</dbReference>